<dbReference type="EMBL" id="PQWO01000020">
    <property type="protein sequence ID" value="PZD71190.1"/>
    <property type="molecule type" value="Genomic_DNA"/>
</dbReference>
<evidence type="ECO:0008006" key="3">
    <source>
        <dbReference type="Google" id="ProtNLM"/>
    </source>
</evidence>
<accession>A0A2W1JAM2</accession>
<dbReference type="PANTHER" id="PTHR36109:SF2">
    <property type="entry name" value="MEMBRANE PROTEIN"/>
    <property type="match status" value="1"/>
</dbReference>
<gene>
    <name evidence="1" type="ORF">C1752_07466</name>
</gene>
<organism evidence="1 2">
    <name type="scientific">Acaryochloris thomasi RCC1774</name>
    <dbReference type="NCBI Taxonomy" id="1764569"/>
    <lineage>
        <taxon>Bacteria</taxon>
        <taxon>Bacillati</taxon>
        <taxon>Cyanobacteriota</taxon>
        <taxon>Cyanophyceae</taxon>
        <taxon>Acaryochloridales</taxon>
        <taxon>Acaryochloridaceae</taxon>
        <taxon>Acaryochloris</taxon>
        <taxon>Acaryochloris thomasi</taxon>
    </lineage>
</organism>
<dbReference type="InterPro" id="IPR052948">
    <property type="entry name" value="Low_temp-induced_all0457"/>
</dbReference>
<comment type="caution">
    <text evidence="1">The sequence shown here is derived from an EMBL/GenBank/DDBJ whole genome shotgun (WGS) entry which is preliminary data.</text>
</comment>
<keyword evidence="2" id="KW-1185">Reference proteome</keyword>
<evidence type="ECO:0000313" key="1">
    <source>
        <dbReference type="EMBL" id="PZD71190.1"/>
    </source>
</evidence>
<protein>
    <recommendedName>
        <fullName evidence="3">General stress protein 17M-like domain-containing protein</fullName>
    </recommendedName>
</protein>
<evidence type="ECO:0000313" key="2">
    <source>
        <dbReference type="Proteomes" id="UP000248857"/>
    </source>
</evidence>
<name>A0A2W1JAM2_9CYAN</name>
<proteinExistence type="predicted"/>
<dbReference type="PANTHER" id="PTHR36109">
    <property type="entry name" value="MEMBRANE PROTEIN-RELATED"/>
    <property type="match status" value="1"/>
</dbReference>
<dbReference type="AlphaFoldDB" id="A0A2W1JAM2"/>
<sequence>MMNKEEHQRAIGVFARRLDTEQALHELKEYRFPMDKVSVIAKDDGLNDRLAETDVTVTEHTGNKADEGAATGAAAGGAAGTLTGLLVGLGTLAIPGVGPIMLAGATATALATTVAGGAIGAAAGGLTGALIGLGIPEEQAKVYDDYVQKGYYLVTVDGTEQDIRRAEAILTRRGIQGWGVYQLANKPSVSH</sequence>
<dbReference type="Proteomes" id="UP000248857">
    <property type="component" value="Unassembled WGS sequence"/>
</dbReference>
<reference evidence="1 2" key="1">
    <citation type="journal article" date="2018" name="Sci. Rep.">
        <title>A novel species of the marine cyanobacterium Acaryochloris with a unique pigment content and lifestyle.</title>
        <authorList>
            <person name="Partensky F."/>
            <person name="Six C."/>
            <person name="Ratin M."/>
            <person name="Garczarek L."/>
            <person name="Vaulot D."/>
            <person name="Probert I."/>
            <person name="Calteau A."/>
            <person name="Gourvil P."/>
            <person name="Marie D."/>
            <person name="Grebert T."/>
            <person name="Bouchier C."/>
            <person name="Le Panse S."/>
            <person name="Gachenot M."/>
            <person name="Rodriguez F."/>
            <person name="Garrido J.L."/>
        </authorList>
    </citation>
    <scope>NUCLEOTIDE SEQUENCE [LARGE SCALE GENOMIC DNA]</scope>
    <source>
        <strain evidence="1 2">RCC1774</strain>
    </source>
</reference>